<feature type="domain" description="Tyrosine-protein phosphatase" evidence="11">
    <location>
        <begin position="56"/>
        <end position="205"/>
    </location>
</feature>
<dbReference type="InterPro" id="IPR004861">
    <property type="entry name" value="Siw14-like"/>
</dbReference>
<dbReference type="PRINTS" id="PR01911">
    <property type="entry name" value="PFDSPHPHTASE"/>
</dbReference>
<comment type="subcellular location">
    <subcellularLocation>
        <location evidence="1">Cytoplasm</location>
    </subcellularLocation>
</comment>
<dbReference type="InterPro" id="IPR016130">
    <property type="entry name" value="Tyr_Pase_AS"/>
</dbReference>
<dbReference type="PANTHER" id="PTHR31126:SF48">
    <property type="entry name" value="INOSITOL PHOSPHATASE SIW14"/>
    <property type="match status" value="1"/>
</dbReference>
<comment type="catalytic activity">
    <reaction evidence="9">
        <text>6-diphospho-1D-myo-inositol pentakisphosphate + H2O = 1D-myo-inositol hexakisphosphate + phosphate + H(+)</text>
        <dbReference type="Rhea" id="RHEA:79703"/>
        <dbReference type="ChEBI" id="CHEBI:15377"/>
        <dbReference type="ChEBI" id="CHEBI:15378"/>
        <dbReference type="ChEBI" id="CHEBI:43474"/>
        <dbReference type="ChEBI" id="CHEBI:58130"/>
        <dbReference type="ChEBI" id="CHEBI:230534"/>
        <dbReference type="EC" id="3.6.1.52"/>
    </reaction>
    <physiologicalReaction direction="left-to-right" evidence="9">
        <dbReference type="Rhea" id="RHEA:79704"/>
    </physiologicalReaction>
</comment>
<protein>
    <recommendedName>
        <fullName evidence="2">diphosphoinositol-polyphosphate diphosphatase</fullName>
        <ecNumber evidence="2">3.6.1.52</ecNumber>
    </recommendedName>
</protein>
<name>A0A8H7ADR1_9EURO</name>
<evidence type="ECO:0000256" key="4">
    <source>
        <dbReference type="ARBA" id="ARBA00022801"/>
    </source>
</evidence>
<dbReference type="PROSITE" id="PS00383">
    <property type="entry name" value="TYR_PHOSPHATASE_1"/>
    <property type="match status" value="1"/>
</dbReference>
<evidence type="ECO:0000256" key="6">
    <source>
        <dbReference type="ARBA" id="ARBA00047342"/>
    </source>
</evidence>
<evidence type="ECO:0000256" key="10">
    <source>
        <dbReference type="SAM" id="MobiDB-lite"/>
    </source>
</evidence>
<evidence type="ECO:0000256" key="2">
    <source>
        <dbReference type="ARBA" id="ARBA00012527"/>
    </source>
</evidence>
<dbReference type="EMBL" id="JAACFV010000092">
    <property type="protein sequence ID" value="KAF7506189.1"/>
    <property type="molecule type" value="Genomic_DNA"/>
</dbReference>
<comment type="caution">
    <text evidence="12">The sequence shown here is derived from an EMBL/GenBank/DDBJ whole genome shotgun (WGS) entry which is preliminary data.</text>
</comment>
<dbReference type="GO" id="GO:0016791">
    <property type="term" value="F:phosphatase activity"/>
    <property type="evidence" value="ECO:0007669"/>
    <property type="project" value="InterPro"/>
</dbReference>
<comment type="catalytic activity">
    <reaction evidence="7">
        <text>3,5-bis(diphospho)-1D-myo-inositol 1,2,4,6-tetrakisphosphate + H2O = 3-diphospho-1D-myo-inositol 1,2,4,5,6-pentakisphosphate + phosphate + 2 H(+)</text>
        <dbReference type="Rhea" id="RHEA:56312"/>
        <dbReference type="ChEBI" id="CHEBI:15377"/>
        <dbReference type="ChEBI" id="CHEBI:15378"/>
        <dbReference type="ChEBI" id="CHEBI:43474"/>
        <dbReference type="ChEBI" id="CHEBI:140372"/>
        <dbReference type="ChEBI" id="CHEBI:140374"/>
        <dbReference type="EC" id="3.6.1.52"/>
    </reaction>
    <physiologicalReaction direction="left-to-right" evidence="7">
        <dbReference type="Rhea" id="RHEA:56313"/>
    </physiologicalReaction>
</comment>
<evidence type="ECO:0000256" key="8">
    <source>
        <dbReference type="ARBA" id="ARBA00047927"/>
    </source>
</evidence>
<dbReference type="AlphaFoldDB" id="A0A8H7ADR1"/>
<organism evidence="12 13">
    <name type="scientific">Endocarpon pusillum</name>
    <dbReference type="NCBI Taxonomy" id="364733"/>
    <lineage>
        <taxon>Eukaryota</taxon>
        <taxon>Fungi</taxon>
        <taxon>Dikarya</taxon>
        <taxon>Ascomycota</taxon>
        <taxon>Pezizomycotina</taxon>
        <taxon>Eurotiomycetes</taxon>
        <taxon>Chaetothyriomycetidae</taxon>
        <taxon>Verrucariales</taxon>
        <taxon>Verrucariaceae</taxon>
        <taxon>Endocarpon</taxon>
    </lineage>
</organism>
<feature type="region of interest" description="Disordered" evidence="10">
    <location>
        <begin position="223"/>
        <end position="246"/>
    </location>
</feature>
<dbReference type="PANTHER" id="PTHR31126">
    <property type="entry name" value="TYROSINE-PROTEIN PHOSPHATASE"/>
    <property type="match status" value="1"/>
</dbReference>
<accession>A0A8H7ADR1</accession>
<evidence type="ECO:0000256" key="9">
    <source>
        <dbReference type="ARBA" id="ARBA00048424"/>
    </source>
</evidence>
<keyword evidence="4" id="KW-0378">Hydrolase</keyword>
<dbReference type="Pfam" id="PF03162">
    <property type="entry name" value="Y_phosphatase2"/>
    <property type="match status" value="1"/>
</dbReference>
<dbReference type="EC" id="3.6.1.52" evidence="2"/>
<gene>
    <name evidence="12" type="ORF">GJ744_012169</name>
</gene>
<dbReference type="Proteomes" id="UP000606974">
    <property type="component" value="Unassembled WGS sequence"/>
</dbReference>
<dbReference type="InterPro" id="IPR029021">
    <property type="entry name" value="Prot-tyrosine_phosphatase-like"/>
</dbReference>
<comment type="catalytic activity">
    <reaction evidence="6">
        <text>5-diphospho-1D-myo-inositol 1,2,3,4,6-pentakisphosphate + H2O = 1D-myo-inositol hexakisphosphate + phosphate + H(+)</text>
        <dbReference type="Rhea" id="RHEA:22384"/>
        <dbReference type="ChEBI" id="CHEBI:15377"/>
        <dbReference type="ChEBI" id="CHEBI:15378"/>
        <dbReference type="ChEBI" id="CHEBI:43474"/>
        <dbReference type="ChEBI" id="CHEBI:58130"/>
        <dbReference type="ChEBI" id="CHEBI:58628"/>
        <dbReference type="EC" id="3.6.1.52"/>
    </reaction>
    <physiologicalReaction direction="left-to-right" evidence="6">
        <dbReference type="Rhea" id="RHEA:22385"/>
    </physiologicalReaction>
</comment>
<comment type="catalytic activity">
    <reaction evidence="8">
        <text>1,5-bis(diphospho)-1D-myo-inositol 2,3,4,6-tetrakisphosphate + H2O = 1-diphospho-1D-myo-inositol 2,3,4,5,6-pentakisphosphate + phosphate + 2 H(+)</text>
        <dbReference type="Rhea" id="RHEA:79699"/>
        <dbReference type="ChEBI" id="CHEBI:15377"/>
        <dbReference type="ChEBI" id="CHEBI:15378"/>
        <dbReference type="ChEBI" id="CHEBI:43474"/>
        <dbReference type="ChEBI" id="CHEBI:74946"/>
        <dbReference type="ChEBI" id="CHEBI:77983"/>
        <dbReference type="EC" id="3.6.1.52"/>
    </reaction>
    <physiologicalReaction direction="left-to-right" evidence="8">
        <dbReference type="Rhea" id="RHEA:79700"/>
    </physiologicalReaction>
</comment>
<dbReference type="SUPFAM" id="SSF52799">
    <property type="entry name" value="(Phosphotyrosine protein) phosphatases II"/>
    <property type="match status" value="1"/>
</dbReference>
<evidence type="ECO:0000256" key="1">
    <source>
        <dbReference type="ARBA" id="ARBA00004496"/>
    </source>
</evidence>
<dbReference type="GO" id="GO:0052840">
    <property type="term" value="F:inositol diphosphate tetrakisphosphate diphosphatase activity"/>
    <property type="evidence" value="ECO:0007669"/>
    <property type="project" value="TreeGrafter"/>
</dbReference>
<dbReference type="InterPro" id="IPR020422">
    <property type="entry name" value="TYR_PHOSPHATASE_DUAL_dom"/>
</dbReference>
<keyword evidence="13" id="KW-1185">Reference proteome</keyword>
<evidence type="ECO:0000313" key="13">
    <source>
        <dbReference type="Proteomes" id="UP000606974"/>
    </source>
</evidence>
<dbReference type="OrthoDB" id="6375174at2759"/>
<evidence type="ECO:0000256" key="3">
    <source>
        <dbReference type="ARBA" id="ARBA00022490"/>
    </source>
</evidence>
<reference evidence="12" key="1">
    <citation type="submission" date="2020-02" db="EMBL/GenBank/DDBJ databases">
        <authorList>
            <person name="Palmer J.M."/>
        </authorList>
    </citation>
    <scope>NUCLEOTIDE SEQUENCE</scope>
    <source>
        <strain evidence="12">EPUS1.4</strain>
        <tissue evidence="12">Thallus</tissue>
    </source>
</reference>
<evidence type="ECO:0000259" key="11">
    <source>
        <dbReference type="PROSITE" id="PS50054"/>
    </source>
</evidence>
<feature type="region of interest" description="Disordered" evidence="10">
    <location>
        <begin position="35"/>
        <end position="55"/>
    </location>
</feature>
<evidence type="ECO:0000256" key="5">
    <source>
        <dbReference type="ARBA" id="ARBA00044949"/>
    </source>
</evidence>
<dbReference type="FunFam" id="3.90.190.10:FF:000035">
    <property type="entry name" value="Tyrosine phosphatase, putative"/>
    <property type="match status" value="1"/>
</dbReference>
<comment type="similarity">
    <text evidence="5">Belongs to the protein-tyrosine phosphatase family. Atypical dual-specificity phosphatase Siw14-like subfamily.</text>
</comment>
<proteinExistence type="inferred from homology"/>
<keyword evidence="3" id="KW-0963">Cytoplasm</keyword>
<sequence>MSIRETMPGRWVDSDDSVSNQETIENTTSIFRTMSLTMEEDKSRPPTPDGSGLPTNFHPIGPGIYRSSYPQPAHFSALKTYRFKTIITLAPDPLPVANTAFMVLTGIKHHHIAVLANKDPVVSTPAATVARILRLMLDKRNHPMLIHCNKGKHRTGCIAACFRKVTGWTDEACIAEYERHAAPKDRALDKLFIRRFEPPRDLKALALENGLVGGAFAQAVAGERSSRESERTVGTALSDGSAVTVG</sequence>
<dbReference type="InterPro" id="IPR020428">
    <property type="entry name" value="PFA-DSPs"/>
</dbReference>
<evidence type="ECO:0000256" key="7">
    <source>
        <dbReference type="ARBA" id="ARBA00047562"/>
    </source>
</evidence>
<dbReference type="GO" id="GO:0005737">
    <property type="term" value="C:cytoplasm"/>
    <property type="evidence" value="ECO:0007669"/>
    <property type="project" value="UniProtKB-SubCell"/>
</dbReference>
<evidence type="ECO:0000313" key="12">
    <source>
        <dbReference type="EMBL" id="KAF7506189.1"/>
    </source>
</evidence>
<dbReference type="PROSITE" id="PS50054">
    <property type="entry name" value="TYR_PHOSPHATASE_DUAL"/>
    <property type="match status" value="1"/>
</dbReference>
<dbReference type="Gene3D" id="3.90.190.10">
    <property type="entry name" value="Protein tyrosine phosphatase superfamily"/>
    <property type="match status" value="1"/>
</dbReference>